<sequence>MSTLPTFTFSCIAADNTGTPVLFGVASGRLEAHAIDLTNALAPISKLISATSTPSGWDAQSSLGCYSYAGSAPSPSNPISILQFGATNNLQANFFPNGTWANAVETATASTLNYQSLKLFSLVGSTDGWNWFVARATPKAGGVASWRGVRAGARIDAGPQDLLPGSEPLFTVGAIAQDTTNFGNGFLFSFERSGSAGTAYRTTGNKRPDRNLTATESLLTLTKSNAVNMNSLVVTQDAIPLTLGFSAFVVDKSAASVSSKILVYGGVSSTGPSNDIHAFDIISGTWSGPALVNASEGDGAKTGLSPAVIGGAVAGVLVLLAIIGFLVYGRRRSGKLMPLKGGASSRTEDLDSKQAMINMMNMEDKSTNAPRLPRNPSSPRPPAREPTYKVETMRTVDPAAKAHPYSQHHSSRQSVAQHSIKPKSRHAPSRRPSSYSVYSDGSASHISLFPVQSGIFLVDSPSLMPPTPIVPSAYTTGAIKYPQHTYQSPPSVPQSPSRKGSVYKVAVPDDYDDRQPLHRQRTEDNLTYQLTAASRSSADSPRGSWSGQSDNRPMQHADLQKQRSHQRDGSSSERAHRSRRPSQSTSSPSHSPAASNFEIALSSPTNAPRSHNRTQSSSSRTRRRKVSAAASPRIPSLESASQSVATLAPPSPCFTRSEYRDSGSYKVEYRDPGSSNSSTTAVASTVPTPTPRNRRNVPSPAASESDTNVFPLLPISGSGSRPSQGQSLAPISLQDLPPMPCKMNQEQQQFWQERQMELLQDQRRQQQQQWQQHAQVDERQADSQYQHQLKTPKLASLPRPVVRN</sequence>
<dbReference type="Pfam" id="PF01344">
    <property type="entry name" value="Kelch_1"/>
    <property type="match status" value="1"/>
</dbReference>
<dbReference type="InterPro" id="IPR006652">
    <property type="entry name" value="Kelch_1"/>
</dbReference>
<feature type="compositionally biased region" description="Low complexity" evidence="1">
    <location>
        <begin position="716"/>
        <end position="727"/>
    </location>
</feature>
<feature type="region of interest" description="Disordered" evidence="1">
    <location>
        <begin position="363"/>
        <end position="439"/>
    </location>
</feature>
<feature type="compositionally biased region" description="Low complexity" evidence="1">
    <location>
        <begin position="581"/>
        <end position="595"/>
    </location>
</feature>
<dbReference type="EMBL" id="JAAAUY010001209">
    <property type="protein sequence ID" value="KAF9323806.1"/>
    <property type="molecule type" value="Genomic_DNA"/>
</dbReference>
<feature type="compositionally biased region" description="Low complexity" evidence="1">
    <location>
        <begin position="674"/>
        <end position="687"/>
    </location>
</feature>
<evidence type="ECO:0000313" key="3">
    <source>
        <dbReference type="EMBL" id="KAF9323806.1"/>
    </source>
</evidence>
<protein>
    <submittedName>
        <fullName evidence="3">Uncharacterized protein</fullName>
    </submittedName>
</protein>
<dbReference type="CDD" id="cd12087">
    <property type="entry name" value="TM_EGFR-like"/>
    <property type="match status" value="1"/>
</dbReference>
<feature type="compositionally biased region" description="Basic and acidic residues" evidence="1">
    <location>
        <begin position="553"/>
        <end position="575"/>
    </location>
</feature>
<evidence type="ECO:0000313" key="4">
    <source>
        <dbReference type="Proteomes" id="UP000696485"/>
    </source>
</evidence>
<dbReference type="SUPFAM" id="SSF117281">
    <property type="entry name" value="Kelch motif"/>
    <property type="match status" value="1"/>
</dbReference>
<feature type="compositionally biased region" description="Basic and acidic residues" evidence="1">
    <location>
        <begin position="657"/>
        <end position="671"/>
    </location>
</feature>
<proteinExistence type="predicted"/>
<dbReference type="Gene3D" id="2.120.10.80">
    <property type="entry name" value="Kelch-type beta propeller"/>
    <property type="match status" value="1"/>
</dbReference>
<dbReference type="AlphaFoldDB" id="A0A9P5VHE5"/>
<accession>A0A9P5VHE5</accession>
<reference evidence="3" key="1">
    <citation type="journal article" date="2020" name="Fungal Divers.">
        <title>Resolving the Mortierellaceae phylogeny through synthesis of multi-gene phylogenetics and phylogenomics.</title>
        <authorList>
            <person name="Vandepol N."/>
            <person name="Liber J."/>
            <person name="Desiro A."/>
            <person name="Na H."/>
            <person name="Kennedy M."/>
            <person name="Barry K."/>
            <person name="Grigoriev I.V."/>
            <person name="Miller A.N."/>
            <person name="O'Donnell K."/>
            <person name="Stajich J.E."/>
            <person name="Bonito G."/>
        </authorList>
    </citation>
    <scope>NUCLEOTIDE SEQUENCE</scope>
    <source>
        <strain evidence="3">NVP1</strain>
    </source>
</reference>
<gene>
    <name evidence="3" type="ORF">BG006_001125</name>
</gene>
<evidence type="ECO:0000256" key="2">
    <source>
        <dbReference type="SAM" id="Phobius"/>
    </source>
</evidence>
<feature type="compositionally biased region" description="Polar residues" evidence="1">
    <location>
        <begin position="532"/>
        <end position="552"/>
    </location>
</feature>
<feature type="region of interest" description="Disordered" evidence="1">
    <location>
        <begin position="532"/>
        <end position="730"/>
    </location>
</feature>
<dbReference type="Proteomes" id="UP000696485">
    <property type="component" value="Unassembled WGS sequence"/>
</dbReference>
<dbReference type="InterPro" id="IPR015915">
    <property type="entry name" value="Kelch-typ_b-propeller"/>
</dbReference>
<feature type="compositionally biased region" description="Basic residues" evidence="1">
    <location>
        <begin position="420"/>
        <end position="429"/>
    </location>
</feature>
<feature type="compositionally biased region" description="Low complexity" evidence="1">
    <location>
        <begin position="430"/>
        <end position="439"/>
    </location>
</feature>
<feature type="compositionally biased region" description="Basic and acidic residues" evidence="1">
    <location>
        <begin position="382"/>
        <end position="394"/>
    </location>
</feature>
<organism evidence="3 4">
    <name type="scientific">Podila minutissima</name>
    <dbReference type="NCBI Taxonomy" id="64525"/>
    <lineage>
        <taxon>Eukaryota</taxon>
        <taxon>Fungi</taxon>
        <taxon>Fungi incertae sedis</taxon>
        <taxon>Mucoromycota</taxon>
        <taxon>Mortierellomycotina</taxon>
        <taxon>Mortierellomycetes</taxon>
        <taxon>Mortierellales</taxon>
        <taxon>Mortierellaceae</taxon>
        <taxon>Podila</taxon>
    </lineage>
</organism>
<keyword evidence="2" id="KW-0472">Membrane</keyword>
<keyword evidence="4" id="KW-1185">Reference proteome</keyword>
<feature type="region of interest" description="Disordered" evidence="1">
    <location>
        <begin position="761"/>
        <end position="804"/>
    </location>
</feature>
<feature type="transmembrane region" description="Helical" evidence="2">
    <location>
        <begin position="307"/>
        <end position="328"/>
    </location>
</feature>
<comment type="caution">
    <text evidence="3">The sequence shown here is derived from an EMBL/GenBank/DDBJ whole genome shotgun (WGS) entry which is preliminary data.</text>
</comment>
<evidence type="ECO:0000256" key="1">
    <source>
        <dbReference type="SAM" id="MobiDB-lite"/>
    </source>
</evidence>
<keyword evidence="2" id="KW-0812">Transmembrane</keyword>
<name>A0A9P5VHE5_9FUNG</name>
<feature type="region of interest" description="Disordered" evidence="1">
    <location>
        <begin position="482"/>
        <end position="502"/>
    </location>
</feature>
<feature type="compositionally biased region" description="Low complexity" evidence="1">
    <location>
        <begin position="765"/>
        <end position="774"/>
    </location>
</feature>
<keyword evidence="2" id="KW-1133">Transmembrane helix</keyword>